<dbReference type="PROSITE" id="PS51186">
    <property type="entry name" value="GNAT"/>
    <property type="match status" value="1"/>
</dbReference>
<accession>A0ABY7JZL2</accession>
<name>A0ABY7JZL2_9ACTN</name>
<gene>
    <name evidence="2" type="ORF">M6B22_19985</name>
</gene>
<dbReference type="Gene3D" id="3.40.630.30">
    <property type="match status" value="1"/>
</dbReference>
<dbReference type="SUPFAM" id="SSF55729">
    <property type="entry name" value="Acyl-CoA N-acyltransferases (Nat)"/>
    <property type="match status" value="1"/>
</dbReference>
<dbReference type="InterPro" id="IPR000182">
    <property type="entry name" value="GNAT_dom"/>
</dbReference>
<dbReference type="GO" id="GO:0016746">
    <property type="term" value="F:acyltransferase activity"/>
    <property type="evidence" value="ECO:0007669"/>
    <property type="project" value="UniProtKB-KW"/>
</dbReference>
<keyword evidence="3" id="KW-1185">Reference proteome</keyword>
<keyword evidence="2" id="KW-0808">Transferase</keyword>
<evidence type="ECO:0000313" key="2">
    <source>
        <dbReference type="EMBL" id="WAX56782.1"/>
    </source>
</evidence>
<dbReference type="RefSeq" id="WP_269443317.1">
    <property type="nucleotide sequence ID" value="NZ_CP097463.1"/>
</dbReference>
<feature type="domain" description="N-acetyltransferase" evidence="1">
    <location>
        <begin position="15"/>
        <end position="188"/>
    </location>
</feature>
<evidence type="ECO:0000259" key="1">
    <source>
        <dbReference type="PROSITE" id="PS51186"/>
    </source>
</evidence>
<sequence>MRSTPTPVSGSSARIEAWSGRQFAERVEDAMDIYARAMQYPQHAAAQRSVTARKHVSHEGFACRAAVLEQGALIGFGYGYTTLPGQWWHDLVRRALTPESAEDWLADAFELSELHVLPGFQGGGVGRRLLLELAGAIPHAAMLLSTPDADTRAFRLYHDLGFLDLRRHYLFPGDSRPFAVLGARLPLGTGG</sequence>
<proteinExistence type="predicted"/>
<dbReference type="EMBL" id="CP097463">
    <property type="protein sequence ID" value="WAX56782.1"/>
    <property type="molecule type" value="Genomic_DNA"/>
</dbReference>
<keyword evidence="2" id="KW-0012">Acyltransferase</keyword>
<evidence type="ECO:0000313" key="3">
    <source>
        <dbReference type="Proteomes" id="UP001164693"/>
    </source>
</evidence>
<protein>
    <submittedName>
        <fullName evidence="2">GNAT family N-acetyltransferase</fullName>
        <ecNumber evidence="2">2.3.1.-</ecNumber>
    </submittedName>
</protein>
<dbReference type="Proteomes" id="UP001164693">
    <property type="component" value="Chromosome"/>
</dbReference>
<dbReference type="Pfam" id="PF00583">
    <property type="entry name" value="Acetyltransf_1"/>
    <property type="match status" value="1"/>
</dbReference>
<dbReference type="EC" id="2.3.1.-" evidence="2"/>
<reference evidence="2" key="1">
    <citation type="submission" date="2022-05" db="EMBL/GenBank/DDBJ databases">
        <title>Jatrophihabitans sp. SB3-54 whole genome sequence.</title>
        <authorList>
            <person name="Suh M.K."/>
            <person name="Eom M.K."/>
            <person name="Kim J.S."/>
            <person name="Kim H.S."/>
            <person name="Do H.E."/>
            <person name="Shin Y.K."/>
            <person name="Lee J.-S."/>
        </authorList>
    </citation>
    <scope>NUCLEOTIDE SEQUENCE</scope>
    <source>
        <strain evidence="2">SB3-54</strain>
    </source>
</reference>
<dbReference type="InterPro" id="IPR016181">
    <property type="entry name" value="Acyl_CoA_acyltransferase"/>
</dbReference>
<organism evidence="2 3">
    <name type="scientific">Jatrophihabitans cynanchi</name>
    <dbReference type="NCBI Taxonomy" id="2944128"/>
    <lineage>
        <taxon>Bacteria</taxon>
        <taxon>Bacillati</taxon>
        <taxon>Actinomycetota</taxon>
        <taxon>Actinomycetes</taxon>
        <taxon>Jatrophihabitantales</taxon>
        <taxon>Jatrophihabitantaceae</taxon>
        <taxon>Jatrophihabitans</taxon>
    </lineage>
</organism>